<evidence type="ECO:0000313" key="1">
    <source>
        <dbReference type="EMBL" id="OGG49286.1"/>
    </source>
</evidence>
<name>A0A1F6CJ69_9BACT</name>
<evidence type="ECO:0008006" key="3">
    <source>
        <dbReference type="Google" id="ProtNLM"/>
    </source>
</evidence>
<proteinExistence type="predicted"/>
<organism evidence="1 2">
    <name type="scientific">Candidatus Kaiserbacteria bacterium RIFCSPHIGHO2_01_FULL_54_36b</name>
    <dbReference type="NCBI Taxonomy" id="1798483"/>
    <lineage>
        <taxon>Bacteria</taxon>
        <taxon>Candidatus Kaiseribacteriota</taxon>
    </lineage>
</organism>
<sequence>MRQKVLEYLAESGNISYSCKRAGVSRETFYKWKEAHRVFAYDAEAAIEYGKSFVNDLAHTHLMLNIQKGDMQAVRFQLASCHPDYKPRRPGPVEDLKPVTGIEIKMLDPAKVAEAKAEIAQRRADTGPEQAPWN</sequence>
<dbReference type="EMBL" id="MFKW01000077">
    <property type="protein sequence ID" value="OGG49286.1"/>
    <property type="molecule type" value="Genomic_DNA"/>
</dbReference>
<reference evidence="1 2" key="1">
    <citation type="journal article" date="2016" name="Nat. Commun.">
        <title>Thousands of microbial genomes shed light on interconnected biogeochemical processes in an aquifer system.</title>
        <authorList>
            <person name="Anantharaman K."/>
            <person name="Brown C.T."/>
            <person name="Hug L.A."/>
            <person name="Sharon I."/>
            <person name="Castelle C.J."/>
            <person name="Probst A.J."/>
            <person name="Thomas B.C."/>
            <person name="Singh A."/>
            <person name="Wilkins M.J."/>
            <person name="Karaoz U."/>
            <person name="Brodie E.L."/>
            <person name="Williams K.H."/>
            <person name="Hubbard S.S."/>
            <person name="Banfield J.F."/>
        </authorList>
    </citation>
    <scope>NUCLEOTIDE SEQUENCE [LARGE SCALE GENOMIC DNA]</scope>
</reference>
<dbReference type="AlphaFoldDB" id="A0A1F6CJ69"/>
<gene>
    <name evidence="1" type="ORF">A2704_01140</name>
</gene>
<protein>
    <recommendedName>
        <fullName evidence="3">Homeodomain phBC6A51-type domain-containing protein</fullName>
    </recommendedName>
</protein>
<evidence type="ECO:0000313" key="2">
    <source>
        <dbReference type="Proteomes" id="UP000176445"/>
    </source>
</evidence>
<accession>A0A1F6CJ69</accession>
<dbReference type="Proteomes" id="UP000176445">
    <property type="component" value="Unassembled WGS sequence"/>
</dbReference>
<comment type="caution">
    <text evidence="1">The sequence shown here is derived from an EMBL/GenBank/DDBJ whole genome shotgun (WGS) entry which is preliminary data.</text>
</comment>